<dbReference type="InterPro" id="IPR001173">
    <property type="entry name" value="Glyco_trans_2-like"/>
</dbReference>
<proteinExistence type="predicted"/>
<dbReference type="EMBL" id="JAENGP010000012">
    <property type="protein sequence ID" value="MBK1781751.1"/>
    <property type="molecule type" value="Genomic_DNA"/>
</dbReference>
<keyword evidence="5" id="KW-1185">Reference proteome</keyword>
<evidence type="ECO:0000313" key="5">
    <source>
        <dbReference type="Proteomes" id="UP000635316"/>
    </source>
</evidence>
<accession>A0ABS1EFX6</accession>
<sequence>MSLITPVFNGEAHLHRCVESIITAANGYTIELILIDDGSTDNSGAIGREYAERLEWVHYVHQENKGPSAARNVGLELARGDYIGFVDCDDCIAPTYVSELLLACRDTPDIVVYGYERKLLNEQARIFSPKPVRHEAGGHELLANVNGDHELFWFPWTKIFRSSLLQHIRFDENMKLGEDTIFNLQAVSKAQYIVRIPDVLYSYNETQGSLSSPTYKPGLLENMEHHFKGRLLVHEHSNEGLNNSVRTDITKYYLSHIVPWLLSNAMRLDKSTQLDELAKIRNSQLVKTCFNWKLKIKVSRGQTAILLLLRFRMLRLLRFLLVQSRSMS</sequence>
<gene>
    <name evidence="4" type="ORF">JHL22_11030</name>
</gene>
<name>A0ABS1EFX6_9BURK</name>
<dbReference type="Gene3D" id="3.90.550.10">
    <property type="entry name" value="Spore Coat Polysaccharide Biosynthesis Protein SpsA, Chain A"/>
    <property type="match status" value="1"/>
</dbReference>
<dbReference type="CDD" id="cd00761">
    <property type="entry name" value="Glyco_tranf_GTA_type"/>
    <property type="match status" value="1"/>
</dbReference>
<protein>
    <submittedName>
        <fullName evidence="4">Glycosyltransferase</fullName>
    </submittedName>
</protein>
<reference evidence="4 5" key="1">
    <citation type="submission" date="2020-12" db="EMBL/GenBank/DDBJ databases">
        <authorList>
            <person name="Lu T."/>
            <person name="Wang Q."/>
            <person name="Han X."/>
        </authorList>
    </citation>
    <scope>NUCLEOTIDE SEQUENCE [LARGE SCALE GENOMIC DNA]</scope>
    <source>
        <strain evidence="4 5">WQ 585</strain>
    </source>
</reference>
<dbReference type="PANTHER" id="PTHR22916:SF51">
    <property type="entry name" value="GLYCOSYLTRANSFERASE EPSH-RELATED"/>
    <property type="match status" value="1"/>
</dbReference>
<dbReference type="InterPro" id="IPR029044">
    <property type="entry name" value="Nucleotide-diphossugar_trans"/>
</dbReference>
<dbReference type="Proteomes" id="UP000635316">
    <property type="component" value="Unassembled WGS sequence"/>
</dbReference>
<dbReference type="RefSeq" id="WP_200237482.1">
    <property type="nucleotide sequence ID" value="NZ_JAENGP010000012.1"/>
</dbReference>
<organism evidence="4 5">
    <name type="scientific">Advenella mandrilli</name>
    <dbReference type="NCBI Taxonomy" id="2800330"/>
    <lineage>
        <taxon>Bacteria</taxon>
        <taxon>Pseudomonadati</taxon>
        <taxon>Pseudomonadota</taxon>
        <taxon>Betaproteobacteria</taxon>
        <taxon>Burkholderiales</taxon>
        <taxon>Alcaligenaceae</taxon>
    </lineage>
</organism>
<evidence type="ECO:0000256" key="2">
    <source>
        <dbReference type="ARBA" id="ARBA00022679"/>
    </source>
</evidence>
<comment type="caution">
    <text evidence="4">The sequence shown here is derived from an EMBL/GenBank/DDBJ whole genome shotgun (WGS) entry which is preliminary data.</text>
</comment>
<evidence type="ECO:0000256" key="1">
    <source>
        <dbReference type="ARBA" id="ARBA00022676"/>
    </source>
</evidence>
<dbReference type="Pfam" id="PF00535">
    <property type="entry name" value="Glycos_transf_2"/>
    <property type="match status" value="1"/>
</dbReference>
<dbReference type="PANTHER" id="PTHR22916">
    <property type="entry name" value="GLYCOSYLTRANSFERASE"/>
    <property type="match status" value="1"/>
</dbReference>
<keyword evidence="2" id="KW-0808">Transferase</keyword>
<dbReference type="SUPFAM" id="SSF53448">
    <property type="entry name" value="Nucleotide-diphospho-sugar transferases"/>
    <property type="match status" value="1"/>
</dbReference>
<evidence type="ECO:0000313" key="4">
    <source>
        <dbReference type="EMBL" id="MBK1781751.1"/>
    </source>
</evidence>
<feature type="domain" description="Glycosyltransferase 2-like" evidence="3">
    <location>
        <begin position="2"/>
        <end position="166"/>
    </location>
</feature>
<evidence type="ECO:0000259" key="3">
    <source>
        <dbReference type="Pfam" id="PF00535"/>
    </source>
</evidence>
<keyword evidence="1" id="KW-0328">Glycosyltransferase</keyword>